<dbReference type="Pfam" id="PF07228">
    <property type="entry name" value="SpoIIE"/>
    <property type="match status" value="1"/>
</dbReference>
<evidence type="ECO:0000313" key="2">
    <source>
        <dbReference type="EMBL" id="TMQ55346.1"/>
    </source>
</evidence>
<evidence type="ECO:0000259" key="1">
    <source>
        <dbReference type="SMART" id="SM00331"/>
    </source>
</evidence>
<gene>
    <name evidence="2" type="ORF">E6K74_03490</name>
</gene>
<dbReference type="SUPFAM" id="SSF81606">
    <property type="entry name" value="PP2C-like"/>
    <property type="match status" value="1"/>
</dbReference>
<organism evidence="2 3">
    <name type="scientific">Eiseniibacteriota bacterium</name>
    <dbReference type="NCBI Taxonomy" id="2212470"/>
    <lineage>
        <taxon>Bacteria</taxon>
        <taxon>Candidatus Eiseniibacteriota</taxon>
    </lineage>
</organism>
<feature type="domain" description="PPM-type phosphatase" evidence="1">
    <location>
        <begin position="8"/>
        <end position="201"/>
    </location>
</feature>
<dbReference type="InterPro" id="IPR039248">
    <property type="entry name" value="Ptase_RsbX"/>
</dbReference>
<dbReference type="InterPro" id="IPR001932">
    <property type="entry name" value="PPM-type_phosphatase-like_dom"/>
</dbReference>
<proteinExistence type="predicted"/>
<dbReference type="AlphaFoldDB" id="A0A538SVD3"/>
<reference evidence="2 3" key="1">
    <citation type="journal article" date="2019" name="Nat. Microbiol.">
        <title>Mediterranean grassland soil C-N compound turnover is dependent on rainfall and depth, and is mediated by genomically divergent microorganisms.</title>
        <authorList>
            <person name="Diamond S."/>
            <person name="Andeer P.F."/>
            <person name="Li Z."/>
            <person name="Crits-Christoph A."/>
            <person name="Burstein D."/>
            <person name="Anantharaman K."/>
            <person name="Lane K.R."/>
            <person name="Thomas B.C."/>
            <person name="Pan C."/>
            <person name="Northen T.R."/>
            <person name="Banfield J.F."/>
        </authorList>
    </citation>
    <scope>NUCLEOTIDE SEQUENCE [LARGE SCALE GENOMIC DNA]</scope>
    <source>
        <strain evidence="2">WS_4</strain>
    </source>
</reference>
<sequence length="206" mass="21409">MEIVSARLLDWGVASLPIPGQAGSGDGHLVHVAPWGALVAVVDGVGHGSEAATATRIALDVLERHAQDPLPSLLGRCHERLRRTRGVALSMSAFRPTEGAMTWLGVGNVTGVLVRATPRAASRVESLVPRAGLVGDQQLHQITASATPVAAGDTLIFATDGIRSDFADSQSLSHAPREIAERVLARHGKGTDDALVLVARYLGGSG</sequence>
<dbReference type="Proteomes" id="UP000319829">
    <property type="component" value="Unassembled WGS sequence"/>
</dbReference>
<protein>
    <submittedName>
        <fullName evidence="2">Stage II sporulation protein E (SpoIIE)</fullName>
    </submittedName>
</protein>
<dbReference type="SMART" id="SM00331">
    <property type="entry name" value="PP2C_SIG"/>
    <property type="match status" value="1"/>
</dbReference>
<accession>A0A538SVD3</accession>
<dbReference type="InterPro" id="IPR036457">
    <property type="entry name" value="PPM-type-like_dom_sf"/>
</dbReference>
<dbReference type="PANTHER" id="PTHR35801:SF1">
    <property type="entry name" value="PHOSPHOSERINE PHOSPHATASE RSBX"/>
    <property type="match status" value="1"/>
</dbReference>
<comment type="caution">
    <text evidence="2">The sequence shown here is derived from an EMBL/GenBank/DDBJ whole genome shotgun (WGS) entry which is preliminary data.</text>
</comment>
<name>A0A538SVD3_UNCEI</name>
<dbReference type="Gene3D" id="3.60.40.10">
    <property type="entry name" value="PPM-type phosphatase domain"/>
    <property type="match status" value="1"/>
</dbReference>
<evidence type="ECO:0000313" key="3">
    <source>
        <dbReference type="Proteomes" id="UP000319829"/>
    </source>
</evidence>
<dbReference type="PANTHER" id="PTHR35801">
    <property type="entry name" value="PHOSPHOSERINE PHOSPHATASE RSBX"/>
    <property type="match status" value="1"/>
</dbReference>
<dbReference type="EMBL" id="VBOU01000031">
    <property type="protein sequence ID" value="TMQ55346.1"/>
    <property type="molecule type" value="Genomic_DNA"/>
</dbReference>